<evidence type="ECO:0000259" key="11">
    <source>
        <dbReference type="PROSITE" id="PS51199"/>
    </source>
</evidence>
<dbReference type="NCBIfam" id="NF005240">
    <property type="entry name" value="PRK06749.1"/>
    <property type="match status" value="1"/>
</dbReference>
<feature type="domain" description="SF4 helicase" evidence="11">
    <location>
        <begin position="118"/>
        <end position="385"/>
    </location>
</feature>
<name>C2XQ62_BACMY</name>
<protein>
    <recommendedName>
        <fullName evidence="9">DNA 5'-3' helicase</fullName>
        <ecNumber evidence="9">5.6.2.3</ecNumber>
    </recommendedName>
</protein>
<dbReference type="EC" id="5.6.2.3" evidence="9"/>
<dbReference type="HOGENOM" id="CLU_005373_0_0_9"/>
<sequence>MRKMEEEGQPIDLVTFISKVDPKFLEGIGGMEYFIGLMDGVPTIANFSYYEGLVRGAWKMYQAGVLGHKMGERLIAEKSEKIIGETITALCELEEKDCVCEFDLKDALVDLYEELHQDAKEITGIETGYTSLNKMTCGLQEGDFVVLGARPSMGKTAFALNVGLHAAKSGAAVGLFSLEMSSKQLLKRMASCVGEVSGGRLKNPKHRFAIEDWEKVSKAFAEIGELPFEIYDNAGISVQDIWMQTRKLKRTHDDKKVLVIVDYLQLITGDPKHKGNRFQEISEISRKLKLLARDLNVCVVALSQLSRSVEARQDKRPLLSDLRETGQIEQDADVIMLMYREDYYDKETVQKEMTEIHVAKHRNGPVGSFKLRFLKEFGRFVEGKG</sequence>
<evidence type="ECO:0000256" key="4">
    <source>
        <dbReference type="ARBA" id="ARBA00022801"/>
    </source>
</evidence>
<dbReference type="Gene3D" id="3.40.50.300">
    <property type="entry name" value="P-loop containing nucleotide triphosphate hydrolases"/>
    <property type="match status" value="1"/>
</dbReference>
<dbReference type="PANTHER" id="PTHR30153">
    <property type="entry name" value="REPLICATIVE DNA HELICASE DNAB"/>
    <property type="match status" value="1"/>
</dbReference>
<evidence type="ECO:0000256" key="7">
    <source>
        <dbReference type="ARBA" id="ARBA00023125"/>
    </source>
</evidence>
<comment type="similarity">
    <text evidence="1">Belongs to the helicase family. DnaB subfamily.</text>
</comment>
<keyword evidence="2" id="KW-0235">DNA replication</keyword>
<keyword evidence="7" id="KW-0238">DNA-binding</keyword>
<keyword evidence="6" id="KW-0067">ATP-binding</keyword>
<evidence type="ECO:0000256" key="2">
    <source>
        <dbReference type="ARBA" id="ARBA00022705"/>
    </source>
</evidence>
<keyword evidence="4" id="KW-0378">Hydrolase</keyword>
<dbReference type="Pfam" id="PF03796">
    <property type="entry name" value="DnaB_C"/>
    <property type="match status" value="1"/>
</dbReference>
<evidence type="ECO:0000256" key="1">
    <source>
        <dbReference type="ARBA" id="ARBA00008428"/>
    </source>
</evidence>
<dbReference type="GO" id="GO:0043139">
    <property type="term" value="F:5'-3' DNA helicase activity"/>
    <property type="evidence" value="ECO:0007669"/>
    <property type="project" value="UniProtKB-EC"/>
</dbReference>
<dbReference type="InterPro" id="IPR016136">
    <property type="entry name" value="DNA_helicase_N/primase_C"/>
</dbReference>
<evidence type="ECO:0000256" key="5">
    <source>
        <dbReference type="ARBA" id="ARBA00022806"/>
    </source>
</evidence>
<evidence type="ECO:0000256" key="10">
    <source>
        <dbReference type="ARBA" id="ARBA00048954"/>
    </source>
</evidence>
<dbReference type="Proteomes" id="UP000001753">
    <property type="component" value="Chromosome"/>
</dbReference>
<dbReference type="GO" id="GO:0016787">
    <property type="term" value="F:hydrolase activity"/>
    <property type="evidence" value="ECO:0007669"/>
    <property type="project" value="UniProtKB-KW"/>
</dbReference>
<comment type="caution">
    <text evidence="12">The sequence shown here is derived from an EMBL/GenBank/DDBJ whole genome shotgun (WGS) entry which is preliminary data.</text>
</comment>
<dbReference type="Gene3D" id="1.10.860.10">
    <property type="entry name" value="DNAb Helicase, Chain A"/>
    <property type="match status" value="1"/>
</dbReference>
<dbReference type="EMBL" id="ACMP01000034">
    <property type="protein sequence ID" value="EEL72192.1"/>
    <property type="molecule type" value="Genomic_DNA"/>
</dbReference>
<dbReference type="GO" id="GO:0006260">
    <property type="term" value="P:DNA replication"/>
    <property type="evidence" value="ECO:0007669"/>
    <property type="project" value="UniProtKB-KW"/>
</dbReference>
<keyword evidence="3" id="KW-0547">Nucleotide-binding</keyword>
<accession>C2XQ62</accession>
<dbReference type="SUPFAM" id="SSF48024">
    <property type="entry name" value="N-terminal domain of DnaB helicase"/>
    <property type="match status" value="1"/>
</dbReference>
<dbReference type="Pfam" id="PF00772">
    <property type="entry name" value="DnaB"/>
    <property type="match status" value="1"/>
</dbReference>
<organism evidence="12">
    <name type="scientific">Bacillus mycoides</name>
    <dbReference type="NCBI Taxonomy" id="1405"/>
    <lineage>
        <taxon>Bacteria</taxon>
        <taxon>Bacillati</taxon>
        <taxon>Bacillota</taxon>
        <taxon>Bacilli</taxon>
        <taxon>Bacillales</taxon>
        <taxon>Bacillaceae</taxon>
        <taxon>Bacillus</taxon>
        <taxon>Bacillus cereus group</taxon>
    </lineage>
</organism>
<evidence type="ECO:0000313" key="12">
    <source>
        <dbReference type="EMBL" id="EEL72192.1"/>
    </source>
</evidence>
<gene>
    <name evidence="12" type="ORF">bcere0026_8150</name>
</gene>
<dbReference type="CDD" id="cd00984">
    <property type="entry name" value="DnaB_C"/>
    <property type="match status" value="1"/>
</dbReference>
<dbReference type="FunFam" id="3.40.50.300:FF:000351">
    <property type="entry name" value="Replicative DNA helicase"/>
    <property type="match status" value="1"/>
</dbReference>
<reference evidence="12" key="1">
    <citation type="journal article" date="2012" name="Genome Res.">
        <title>Genomic characterization of the Bacillus cereus sensu lato species: Backdrop to the evolution of Bacillus anthracis.</title>
        <authorList>
            <person name="Zwick M.E."/>
            <person name="Joseph S.J."/>
            <person name="Didelot X."/>
            <person name="Chen P.E."/>
            <person name="Bishop-Lilly K.A."/>
            <person name="Stewart A.C."/>
            <person name="Willner K."/>
            <person name="Nolan N."/>
            <person name="Lentz S."/>
            <person name="Thomason M.K."/>
            <person name="Sozhamannan S."/>
            <person name="Mateczun A.J."/>
            <person name="Du L."/>
            <person name="Read T.D."/>
        </authorList>
    </citation>
    <scope>NUCLEOTIDE SEQUENCE [LARGE SCALE GENOMIC DNA]</scope>
    <source>
        <strain evidence="12">AH603</strain>
    </source>
</reference>
<dbReference type="GO" id="GO:0005524">
    <property type="term" value="F:ATP binding"/>
    <property type="evidence" value="ECO:0007669"/>
    <property type="project" value="UniProtKB-KW"/>
</dbReference>
<dbReference type="InterPro" id="IPR007693">
    <property type="entry name" value="DNA_helicase_DnaB-like_N"/>
</dbReference>
<keyword evidence="8" id="KW-0413">Isomerase</keyword>
<evidence type="ECO:0000256" key="9">
    <source>
        <dbReference type="ARBA" id="ARBA00044969"/>
    </source>
</evidence>
<keyword evidence="5 12" id="KW-0347">Helicase</keyword>
<dbReference type="InterPro" id="IPR036185">
    <property type="entry name" value="DNA_heli_DnaB-like_N_sf"/>
</dbReference>
<dbReference type="PANTHER" id="PTHR30153:SF2">
    <property type="entry name" value="REPLICATIVE DNA HELICASE"/>
    <property type="match status" value="1"/>
</dbReference>
<dbReference type="InterPro" id="IPR007694">
    <property type="entry name" value="DNA_helicase_DnaB-like_C"/>
</dbReference>
<dbReference type="InterPro" id="IPR027417">
    <property type="entry name" value="P-loop_NTPase"/>
</dbReference>
<dbReference type="PROSITE" id="PS51199">
    <property type="entry name" value="SF4_HELICASE"/>
    <property type="match status" value="1"/>
</dbReference>
<comment type="catalytic activity">
    <reaction evidence="10">
        <text>ATP + H2O = ADP + phosphate + H(+)</text>
        <dbReference type="Rhea" id="RHEA:13065"/>
        <dbReference type="ChEBI" id="CHEBI:15377"/>
        <dbReference type="ChEBI" id="CHEBI:15378"/>
        <dbReference type="ChEBI" id="CHEBI:30616"/>
        <dbReference type="ChEBI" id="CHEBI:43474"/>
        <dbReference type="ChEBI" id="CHEBI:456216"/>
        <dbReference type="EC" id="5.6.2.3"/>
    </reaction>
</comment>
<dbReference type="AlphaFoldDB" id="C2XQ62"/>
<evidence type="ECO:0000256" key="6">
    <source>
        <dbReference type="ARBA" id="ARBA00022840"/>
    </source>
</evidence>
<evidence type="ECO:0000256" key="3">
    <source>
        <dbReference type="ARBA" id="ARBA00022741"/>
    </source>
</evidence>
<dbReference type="SUPFAM" id="SSF52540">
    <property type="entry name" value="P-loop containing nucleoside triphosphate hydrolases"/>
    <property type="match status" value="1"/>
</dbReference>
<dbReference type="GO" id="GO:0003677">
    <property type="term" value="F:DNA binding"/>
    <property type="evidence" value="ECO:0007669"/>
    <property type="project" value="UniProtKB-KW"/>
</dbReference>
<proteinExistence type="inferred from homology"/>
<evidence type="ECO:0000256" key="8">
    <source>
        <dbReference type="ARBA" id="ARBA00023235"/>
    </source>
</evidence>
<dbReference type="GO" id="GO:0005829">
    <property type="term" value="C:cytosol"/>
    <property type="evidence" value="ECO:0007669"/>
    <property type="project" value="TreeGrafter"/>
</dbReference>